<keyword evidence="1" id="KW-0805">Transcription regulation</keyword>
<sequence length="122" mass="13478">MVCFVWKWWWKLLDSTSELDGTNISGAASMSFSQVELLQHHGQAGLTMPSHLGQEIVECGSSKGSINGISSCKSCRERGVECDNHYPQCSQCFQEQLLCFYAGASSKKRLASRRLSVQLLAS</sequence>
<dbReference type="AlphaFoldDB" id="A0A2B7XMP6"/>
<protein>
    <recommendedName>
        <fullName evidence="5">Zn(2)-C6 fungal-type domain-containing protein</fullName>
    </recommendedName>
</protein>
<dbReference type="GO" id="GO:0008270">
    <property type="term" value="F:zinc ion binding"/>
    <property type="evidence" value="ECO:0007669"/>
    <property type="project" value="InterPro"/>
</dbReference>
<accession>A0A2B7XMP6</accession>
<evidence type="ECO:0000256" key="2">
    <source>
        <dbReference type="ARBA" id="ARBA00023125"/>
    </source>
</evidence>
<keyword evidence="2" id="KW-0238">DNA-binding</keyword>
<dbReference type="GO" id="GO:0000981">
    <property type="term" value="F:DNA-binding transcription factor activity, RNA polymerase II-specific"/>
    <property type="evidence" value="ECO:0007669"/>
    <property type="project" value="InterPro"/>
</dbReference>
<dbReference type="Proteomes" id="UP000223968">
    <property type="component" value="Unassembled WGS sequence"/>
</dbReference>
<name>A0A2B7XMP6_9EURO</name>
<evidence type="ECO:0000259" key="5">
    <source>
        <dbReference type="PROSITE" id="PS50048"/>
    </source>
</evidence>
<dbReference type="GO" id="GO:0003677">
    <property type="term" value="F:DNA binding"/>
    <property type="evidence" value="ECO:0007669"/>
    <property type="project" value="UniProtKB-KW"/>
</dbReference>
<dbReference type="Gene3D" id="4.10.240.10">
    <property type="entry name" value="Zn(2)-C6 fungal-type DNA-binding domain"/>
    <property type="match status" value="1"/>
</dbReference>
<keyword evidence="7" id="KW-1185">Reference proteome</keyword>
<dbReference type="SUPFAM" id="SSF57701">
    <property type="entry name" value="Zn2/Cys6 DNA-binding domain"/>
    <property type="match status" value="1"/>
</dbReference>
<feature type="domain" description="Zn(2)-C6 fungal-type" evidence="5">
    <location>
        <begin position="71"/>
        <end position="101"/>
    </location>
</feature>
<evidence type="ECO:0000313" key="6">
    <source>
        <dbReference type="EMBL" id="PGH10205.1"/>
    </source>
</evidence>
<keyword evidence="3" id="KW-0804">Transcription</keyword>
<dbReference type="InterPro" id="IPR036864">
    <property type="entry name" value="Zn2-C6_fun-type_DNA-bd_sf"/>
</dbReference>
<proteinExistence type="predicted"/>
<reference evidence="6 7" key="1">
    <citation type="submission" date="2017-10" db="EMBL/GenBank/DDBJ databases">
        <title>Comparative genomics in systemic dimorphic fungi from Ajellomycetaceae.</title>
        <authorList>
            <person name="Munoz J.F."/>
            <person name="Mcewen J.G."/>
            <person name="Clay O.K."/>
            <person name="Cuomo C.A."/>
        </authorList>
    </citation>
    <scope>NUCLEOTIDE SEQUENCE [LARGE SCALE GENOMIC DNA]</scope>
    <source>
        <strain evidence="6 7">UAMH5409</strain>
    </source>
</reference>
<organism evidence="6 7">
    <name type="scientific">Helicocarpus griseus UAMH5409</name>
    <dbReference type="NCBI Taxonomy" id="1447875"/>
    <lineage>
        <taxon>Eukaryota</taxon>
        <taxon>Fungi</taxon>
        <taxon>Dikarya</taxon>
        <taxon>Ascomycota</taxon>
        <taxon>Pezizomycotina</taxon>
        <taxon>Eurotiomycetes</taxon>
        <taxon>Eurotiomycetidae</taxon>
        <taxon>Onygenales</taxon>
        <taxon>Ajellomycetaceae</taxon>
        <taxon>Helicocarpus</taxon>
    </lineage>
</organism>
<evidence type="ECO:0000256" key="3">
    <source>
        <dbReference type="ARBA" id="ARBA00023163"/>
    </source>
</evidence>
<evidence type="ECO:0000313" key="7">
    <source>
        <dbReference type="Proteomes" id="UP000223968"/>
    </source>
</evidence>
<dbReference type="Pfam" id="PF00172">
    <property type="entry name" value="Zn_clus"/>
    <property type="match status" value="1"/>
</dbReference>
<keyword evidence="4" id="KW-0539">Nucleus</keyword>
<dbReference type="PROSITE" id="PS50048">
    <property type="entry name" value="ZN2_CY6_FUNGAL_2"/>
    <property type="match status" value="1"/>
</dbReference>
<dbReference type="InterPro" id="IPR001138">
    <property type="entry name" value="Zn2Cys6_DnaBD"/>
</dbReference>
<comment type="caution">
    <text evidence="6">The sequence shown here is derived from an EMBL/GenBank/DDBJ whole genome shotgun (WGS) entry which is preliminary data.</text>
</comment>
<evidence type="ECO:0000256" key="4">
    <source>
        <dbReference type="ARBA" id="ARBA00023242"/>
    </source>
</evidence>
<gene>
    <name evidence="6" type="ORF">AJ79_05458</name>
</gene>
<dbReference type="EMBL" id="PDNB01000087">
    <property type="protein sequence ID" value="PGH10205.1"/>
    <property type="molecule type" value="Genomic_DNA"/>
</dbReference>
<dbReference type="OrthoDB" id="4427833at2759"/>
<evidence type="ECO:0000256" key="1">
    <source>
        <dbReference type="ARBA" id="ARBA00023015"/>
    </source>
</evidence>